<evidence type="ECO:0000313" key="2">
    <source>
        <dbReference type="EMBL" id="KAF4983362.1"/>
    </source>
</evidence>
<evidence type="ECO:0000256" key="1">
    <source>
        <dbReference type="SAM" id="MobiDB-lite"/>
    </source>
</evidence>
<protein>
    <submittedName>
        <fullName evidence="2">Uncharacterized protein</fullName>
    </submittedName>
</protein>
<dbReference type="EMBL" id="JABEYC010000066">
    <property type="protein sequence ID" value="KAF4983362.1"/>
    <property type="molecule type" value="Genomic_DNA"/>
</dbReference>
<comment type="caution">
    <text evidence="2">The sequence shown here is derived from an EMBL/GenBank/DDBJ whole genome shotgun (WGS) entry which is preliminary data.</text>
</comment>
<evidence type="ECO:0000313" key="3">
    <source>
        <dbReference type="Proteomes" id="UP000635477"/>
    </source>
</evidence>
<dbReference type="OrthoDB" id="549336at2759"/>
<proteinExistence type="predicted"/>
<sequence>MSAVTLPRRFYSLLWLALLLVVAIFFLSLREDAWSSIPRPPKSWRIPFTTDDGVISSWTGSNNGSDSSSSSGNENAASGSTGATWKGGEPLRITLVESTGTHDEVAAALLHSFGGQENTQLDAYFANQRFQMPAIMGNFSLKANLTVHKYDAFAPAMLKGPRPHVIVSTTCEFDLDRATTPFVELLKAGTTYLFCTIHHADRWHQGKYVQVVRGWAEHDMVDFVGLSQHTVDFLLKESIPKWHSIANITTRVIPPVFPVNVPDDVDDGISLAMQGDYSSGRRDYTGIFNHLGSVIRKAGESGKDRDAEKVALHVIGHGKTPEVPDHVKSNIIFDQGLSYPDFYALLSKSFSIIPGFASDTYFDRKASSTIPASLIAGAPIVASEELLKAYSYLPREATWVARPGEGEMDVIERVIHDRKGFLERRKIVRETAKKLLESNRQNIAGWISQALEKVEQKNKN</sequence>
<feature type="compositionally biased region" description="Low complexity" evidence="1">
    <location>
        <begin position="59"/>
        <end position="83"/>
    </location>
</feature>
<name>A0A8H4UT76_9HYPO</name>
<gene>
    <name evidence="2" type="ORF">FZEAL_1214</name>
</gene>
<feature type="region of interest" description="Disordered" evidence="1">
    <location>
        <begin position="59"/>
        <end position="85"/>
    </location>
</feature>
<keyword evidence="3" id="KW-1185">Reference proteome</keyword>
<reference evidence="2" key="2">
    <citation type="submission" date="2020-05" db="EMBL/GenBank/DDBJ databases">
        <authorList>
            <person name="Kim H.-S."/>
            <person name="Proctor R.H."/>
            <person name="Brown D.W."/>
        </authorList>
    </citation>
    <scope>NUCLEOTIDE SEQUENCE</scope>
    <source>
        <strain evidence="2">NRRL 22465</strain>
    </source>
</reference>
<accession>A0A8H4UT76</accession>
<dbReference type="Proteomes" id="UP000635477">
    <property type="component" value="Unassembled WGS sequence"/>
</dbReference>
<dbReference type="AlphaFoldDB" id="A0A8H4UT76"/>
<organism evidence="2 3">
    <name type="scientific">Fusarium zealandicum</name>
    <dbReference type="NCBI Taxonomy" id="1053134"/>
    <lineage>
        <taxon>Eukaryota</taxon>
        <taxon>Fungi</taxon>
        <taxon>Dikarya</taxon>
        <taxon>Ascomycota</taxon>
        <taxon>Pezizomycotina</taxon>
        <taxon>Sordariomycetes</taxon>
        <taxon>Hypocreomycetidae</taxon>
        <taxon>Hypocreales</taxon>
        <taxon>Nectriaceae</taxon>
        <taxon>Fusarium</taxon>
        <taxon>Fusarium staphyleae species complex</taxon>
    </lineage>
</organism>
<reference evidence="2" key="1">
    <citation type="journal article" date="2020" name="BMC Genomics">
        <title>Correction to: Identification and distribution of gene clusters required for synthesis of sphingolipid metabolism inhibitors in diverse species of the filamentous fungus Fusarium.</title>
        <authorList>
            <person name="Kim H.S."/>
            <person name="Lohmar J.M."/>
            <person name="Busman M."/>
            <person name="Brown D.W."/>
            <person name="Naumann T.A."/>
            <person name="Divon H.H."/>
            <person name="Lysoe E."/>
            <person name="Uhlig S."/>
            <person name="Proctor R.H."/>
        </authorList>
    </citation>
    <scope>NUCLEOTIDE SEQUENCE</scope>
    <source>
        <strain evidence="2">NRRL 22465</strain>
    </source>
</reference>